<dbReference type="PANTHER" id="PTHR10003">
    <property type="entry name" value="SUPEROXIDE DISMUTASE CU-ZN -RELATED"/>
    <property type="match status" value="1"/>
</dbReference>
<proteinExistence type="inferred from homology"/>
<dbReference type="PROSITE" id="PS51257">
    <property type="entry name" value="PROKAR_LIPOPROTEIN"/>
    <property type="match status" value="1"/>
</dbReference>
<feature type="compositionally biased region" description="Polar residues" evidence="2">
    <location>
        <begin position="174"/>
        <end position="190"/>
    </location>
</feature>
<name>A0ABU6KID2_9BACI</name>
<evidence type="ECO:0000256" key="2">
    <source>
        <dbReference type="SAM" id="MobiDB-lite"/>
    </source>
</evidence>
<dbReference type="InterPro" id="IPR024134">
    <property type="entry name" value="SOD_Cu/Zn_/chaperone"/>
</dbReference>
<dbReference type="EMBL" id="JARZFX010000009">
    <property type="protein sequence ID" value="MEC5424910.1"/>
    <property type="molecule type" value="Genomic_DNA"/>
</dbReference>
<dbReference type="SUPFAM" id="SSF49329">
    <property type="entry name" value="Cu,Zn superoxide dismutase-like"/>
    <property type="match status" value="1"/>
</dbReference>
<comment type="caution">
    <text evidence="4">The sequence shown here is derived from an EMBL/GenBank/DDBJ whole genome shotgun (WGS) entry which is preliminary data.</text>
</comment>
<dbReference type="RefSeq" id="WP_327608469.1">
    <property type="nucleotide sequence ID" value="NZ_JARZFX010000009.1"/>
</dbReference>
<protein>
    <submittedName>
        <fullName evidence="4">Superoxide dismutase family protein</fullName>
    </submittedName>
</protein>
<dbReference type="Proteomes" id="UP001335737">
    <property type="component" value="Unassembled WGS sequence"/>
</dbReference>
<dbReference type="Pfam" id="PF00080">
    <property type="entry name" value="Sod_Cu"/>
    <property type="match status" value="1"/>
</dbReference>
<gene>
    <name evidence="4" type="ORF">QGM71_15595</name>
</gene>
<accession>A0ABU6KID2</accession>
<sequence length="190" mass="20307">MRFIFLLFILFLVSCQTGGNSSKTIEMYNASGDMVGTATLTEQEDGIQIKLKVEGLTPGFHGIHIHEYPECKVPDFISAGNHFNPQGDEHGLMHPEGAHLGDLPNVEADGDGLVDAELMLAEATLLDGKNSILEGGGTSLIIHENQDDGVSQPAGDSGIRIICGEIIADDATEATESPTDPTQFNEDQED</sequence>
<feature type="region of interest" description="Disordered" evidence="2">
    <location>
        <begin position="170"/>
        <end position="190"/>
    </location>
</feature>
<comment type="similarity">
    <text evidence="1">Belongs to the Cu-Zn superoxide dismutase family.</text>
</comment>
<organism evidence="4 5">
    <name type="scientific">Virgibacillus tibetensis</name>
    <dbReference type="NCBI Taxonomy" id="3042313"/>
    <lineage>
        <taxon>Bacteria</taxon>
        <taxon>Bacillati</taxon>
        <taxon>Bacillota</taxon>
        <taxon>Bacilli</taxon>
        <taxon>Bacillales</taxon>
        <taxon>Bacillaceae</taxon>
        <taxon>Virgibacillus</taxon>
    </lineage>
</organism>
<keyword evidence="5" id="KW-1185">Reference proteome</keyword>
<feature type="domain" description="Superoxide dismutase copper/zinc binding" evidence="3">
    <location>
        <begin position="35"/>
        <end position="166"/>
    </location>
</feature>
<evidence type="ECO:0000313" key="4">
    <source>
        <dbReference type="EMBL" id="MEC5424910.1"/>
    </source>
</evidence>
<evidence type="ECO:0000256" key="1">
    <source>
        <dbReference type="ARBA" id="ARBA00010457"/>
    </source>
</evidence>
<dbReference type="Gene3D" id="2.60.40.200">
    <property type="entry name" value="Superoxide dismutase, copper/zinc binding domain"/>
    <property type="match status" value="1"/>
</dbReference>
<evidence type="ECO:0000313" key="5">
    <source>
        <dbReference type="Proteomes" id="UP001335737"/>
    </source>
</evidence>
<reference evidence="4 5" key="1">
    <citation type="journal article" date="2024" name="Int. J. Syst. Evol. Microbiol.">
        <title>Virgibacillus tibetensis sp. nov., isolated from salt lake on the Tibetan Plateau of China.</title>
        <authorList>
            <person name="Phurbu D."/>
            <person name="Liu Z.-X."/>
            <person name="Wang R."/>
            <person name="Zheng Y.-Y."/>
            <person name="Liu H.-C."/>
            <person name="Zhou Y.-G."/>
            <person name="Yu Y.-J."/>
            <person name="Li A.-H."/>
        </authorList>
    </citation>
    <scope>NUCLEOTIDE SEQUENCE [LARGE SCALE GENOMIC DNA]</scope>
    <source>
        <strain evidence="4 5">C22-A2</strain>
    </source>
</reference>
<dbReference type="InterPro" id="IPR036423">
    <property type="entry name" value="SOD-like_Cu/Zn_dom_sf"/>
</dbReference>
<dbReference type="InterPro" id="IPR001424">
    <property type="entry name" value="SOD_Cu_Zn_dom"/>
</dbReference>
<evidence type="ECO:0000259" key="3">
    <source>
        <dbReference type="Pfam" id="PF00080"/>
    </source>
</evidence>
<dbReference type="CDD" id="cd00305">
    <property type="entry name" value="Cu-Zn_Superoxide_Dismutase"/>
    <property type="match status" value="1"/>
</dbReference>